<evidence type="ECO:0000313" key="3">
    <source>
        <dbReference type="Proteomes" id="UP001454036"/>
    </source>
</evidence>
<organism evidence="2 3">
    <name type="scientific">Lithospermum erythrorhizon</name>
    <name type="common">Purple gromwell</name>
    <name type="synonym">Lithospermum officinale var. erythrorhizon</name>
    <dbReference type="NCBI Taxonomy" id="34254"/>
    <lineage>
        <taxon>Eukaryota</taxon>
        <taxon>Viridiplantae</taxon>
        <taxon>Streptophyta</taxon>
        <taxon>Embryophyta</taxon>
        <taxon>Tracheophyta</taxon>
        <taxon>Spermatophyta</taxon>
        <taxon>Magnoliopsida</taxon>
        <taxon>eudicotyledons</taxon>
        <taxon>Gunneridae</taxon>
        <taxon>Pentapetalae</taxon>
        <taxon>asterids</taxon>
        <taxon>lamiids</taxon>
        <taxon>Boraginales</taxon>
        <taxon>Boraginaceae</taxon>
        <taxon>Boraginoideae</taxon>
        <taxon>Lithospermeae</taxon>
        <taxon>Lithospermum</taxon>
    </lineage>
</organism>
<keyword evidence="3" id="KW-1185">Reference proteome</keyword>
<gene>
    <name evidence="2" type="ORF">LIER_42964</name>
</gene>
<accession>A0AAV3P7L3</accession>
<feature type="domain" description="Reverse transcriptase Ty1/copia-type" evidence="1">
    <location>
        <begin position="5"/>
        <end position="73"/>
    </location>
</feature>
<dbReference type="InterPro" id="IPR043502">
    <property type="entry name" value="DNA/RNA_pol_sf"/>
</dbReference>
<dbReference type="PANTHER" id="PTHR11439:SF470">
    <property type="entry name" value="CYSTEINE-RICH RLK (RECEPTOR-LIKE PROTEIN KINASE) 8"/>
    <property type="match status" value="1"/>
</dbReference>
<protein>
    <recommendedName>
        <fullName evidence="1">Reverse transcriptase Ty1/copia-type domain-containing protein</fullName>
    </recommendedName>
</protein>
<sequence>MELLFYVDDILLVGNSRGDIQKVKKYLDDSFTIKDLGDAKFFLDIELFHTSAGIFLNQMKYTLDMLKDTGLIGLSWKTKQQATVSKSSTELEYKAMTVVVCELQWITYIMADLHMPVPKSIPLWRDNQAAIHITSNHVFHERTKHLKIDCQIVRNQYLTGFITPQHIASKL</sequence>
<evidence type="ECO:0000259" key="1">
    <source>
        <dbReference type="Pfam" id="PF07727"/>
    </source>
</evidence>
<dbReference type="EMBL" id="BAABME010031923">
    <property type="protein sequence ID" value="GAA0147609.1"/>
    <property type="molecule type" value="Genomic_DNA"/>
</dbReference>
<dbReference type="PANTHER" id="PTHR11439">
    <property type="entry name" value="GAG-POL-RELATED RETROTRANSPOSON"/>
    <property type="match status" value="1"/>
</dbReference>
<dbReference type="AlphaFoldDB" id="A0AAV3P7L3"/>
<dbReference type="Proteomes" id="UP001454036">
    <property type="component" value="Unassembled WGS sequence"/>
</dbReference>
<reference evidence="2 3" key="1">
    <citation type="submission" date="2024-01" db="EMBL/GenBank/DDBJ databases">
        <title>The complete chloroplast genome sequence of Lithospermum erythrorhizon: insights into the phylogenetic relationship among Boraginaceae species and the maternal lineages of purple gromwells.</title>
        <authorList>
            <person name="Okada T."/>
            <person name="Watanabe K."/>
        </authorList>
    </citation>
    <scope>NUCLEOTIDE SEQUENCE [LARGE SCALE GENOMIC DNA]</scope>
</reference>
<name>A0AAV3P7L3_LITER</name>
<dbReference type="CDD" id="cd09272">
    <property type="entry name" value="RNase_HI_RT_Ty1"/>
    <property type="match status" value="1"/>
</dbReference>
<dbReference type="InterPro" id="IPR013103">
    <property type="entry name" value="RVT_2"/>
</dbReference>
<dbReference type="Pfam" id="PF07727">
    <property type="entry name" value="RVT_2"/>
    <property type="match status" value="1"/>
</dbReference>
<proteinExistence type="predicted"/>
<evidence type="ECO:0000313" key="2">
    <source>
        <dbReference type="EMBL" id="GAA0147609.1"/>
    </source>
</evidence>
<dbReference type="SUPFAM" id="SSF56672">
    <property type="entry name" value="DNA/RNA polymerases"/>
    <property type="match status" value="1"/>
</dbReference>
<comment type="caution">
    <text evidence="2">The sequence shown here is derived from an EMBL/GenBank/DDBJ whole genome shotgun (WGS) entry which is preliminary data.</text>
</comment>